<proteinExistence type="predicted"/>
<comment type="caution">
    <text evidence="1">The sequence shown here is derived from an EMBL/GenBank/DDBJ whole genome shotgun (WGS) entry which is preliminary data.</text>
</comment>
<dbReference type="Proteomes" id="UP000828390">
    <property type="component" value="Unassembled WGS sequence"/>
</dbReference>
<keyword evidence="2" id="KW-1185">Reference proteome</keyword>
<organism evidence="1 2">
    <name type="scientific">Dreissena polymorpha</name>
    <name type="common">Zebra mussel</name>
    <name type="synonym">Mytilus polymorpha</name>
    <dbReference type="NCBI Taxonomy" id="45954"/>
    <lineage>
        <taxon>Eukaryota</taxon>
        <taxon>Metazoa</taxon>
        <taxon>Spiralia</taxon>
        <taxon>Lophotrochozoa</taxon>
        <taxon>Mollusca</taxon>
        <taxon>Bivalvia</taxon>
        <taxon>Autobranchia</taxon>
        <taxon>Heteroconchia</taxon>
        <taxon>Euheterodonta</taxon>
        <taxon>Imparidentia</taxon>
        <taxon>Neoheterodontei</taxon>
        <taxon>Myida</taxon>
        <taxon>Dreissenoidea</taxon>
        <taxon>Dreissenidae</taxon>
        <taxon>Dreissena</taxon>
    </lineage>
</organism>
<dbReference type="AlphaFoldDB" id="A0A9D4RVC5"/>
<gene>
    <name evidence="1" type="ORF">DPMN_006404</name>
</gene>
<evidence type="ECO:0000313" key="2">
    <source>
        <dbReference type="Proteomes" id="UP000828390"/>
    </source>
</evidence>
<evidence type="ECO:0000313" key="1">
    <source>
        <dbReference type="EMBL" id="KAH3882464.1"/>
    </source>
</evidence>
<reference evidence="1" key="2">
    <citation type="submission" date="2020-11" db="EMBL/GenBank/DDBJ databases">
        <authorList>
            <person name="McCartney M.A."/>
            <person name="Auch B."/>
            <person name="Kono T."/>
            <person name="Mallez S."/>
            <person name="Becker A."/>
            <person name="Gohl D.M."/>
            <person name="Silverstein K.A.T."/>
            <person name="Koren S."/>
            <person name="Bechman K.B."/>
            <person name="Herman A."/>
            <person name="Abrahante J.E."/>
            <person name="Garbe J."/>
        </authorList>
    </citation>
    <scope>NUCLEOTIDE SEQUENCE</scope>
    <source>
        <strain evidence="1">Duluth1</strain>
        <tissue evidence="1">Whole animal</tissue>
    </source>
</reference>
<dbReference type="EMBL" id="JAIWYP010000001">
    <property type="protein sequence ID" value="KAH3882464.1"/>
    <property type="molecule type" value="Genomic_DNA"/>
</dbReference>
<protein>
    <submittedName>
        <fullName evidence="1">Uncharacterized protein</fullName>
    </submittedName>
</protein>
<name>A0A9D4RVC5_DREPO</name>
<accession>A0A9D4RVC5</accession>
<reference evidence="1" key="1">
    <citation type="journal article" date="2019" name="bioRxiv">
        <title>The Genome of the Zebra Mussel, Dreissena polymorpha: A Resource for Invasive Species Research.</title>
        <authorList>
            <person name="McCartney M.A."/>
            <person name="Auch B."/>
            <person name="Kono T."/>
            <person name="Mallez S."/>
            <person name="Zhang Y."/>
            <person name="Obille A."/>
            <person name="Becker A."/>
            <person name="Abrahante J.E."/>
            <person name="Garbe J."/>
            <person name="Badalamenti J.P."/>
            <person name="Herman A."/>
            <person name="Mangelson H."/>
            <person name="Liachko I."/>
            <person name="Sullivan S."/>
            <person name="Sone E.D."/>
            <person name="Koren S."/>
            <person name="Silverstein K.A.T."/>
            <person name="Beckman K.B."/>
            <person name="Gohl D.M."/>
        </authorList>
    </citation>
    <scope>NUCLEOTIDE SEQUENCE</scope>
    <source>
        <strain evidence="1">Duluth1</strain>
        <tissue evidence="1">Whole animal</tissue>
    </source>
</reference>
<sequence length="99" mass="11036">MITRELKPIIRQTERQTDTGIMNNIITKKKRTKEEASPDSVSIQPVKLRILASNTSAPTTPALYDKSPGTGPYFPPHLQFVASQLTPIQNLRNYILTSG</sequence>